<dbReference type="RefSeq" id="WP_088481608.1">
    <property type="nucleotide sequence ID" value="NZ_NISI01000001.1"/>
</dbReference>
<evidence type="ECO:0000256" key="1">
    <source>
        <dbReference type="SAM" id="SignalP"/>
    </source>
</evidence>
<gene>
    <name evidence="2" type="ORF">CDO81_02755</name>
</gene>
<reference evidence="2 3" key="1">
    <citation type="journal article" date="2007" name="Int. J. Syst. Evol. Microbiol.">
        <title>Description of Pelomonas aquatica sp. nov. and Pelomonas puraquae sp. nov., isolated from industrial and haemodialysis water.</title>
        <authorList>
            <person name="Gomila M."/>
            <person name="Bowien B."/>
            <person name="Falsen E."/>
            <person name="Moore E.R."/>
            <person name="Lalucat J."/>
        </authorList>
    </citation>
    <scope>NUCLEOTIDE SEQUENCE [LARGE SCALE GENOMIC DNA]</scope>
    <source>
        <strain evidence="2 3">CCUG 52769</strain>
    </source>
</reference>
<dbReference type="InterPro" id="IPR018673">
    <property type="entry name" value="DUF2141"/>
</dbReference>
<evidence type="ECO:0000313" key="3">
    <source>
        <dbReference type="Proteomes" id="UP000197446"/>
    </source>
</evidence>
<feature type="chain" id="PRO_5012558427" description="DUF2141 domain-containing protein" evidence="1">
    <location>
        <begin position="21"/>
        <end position="142"/>
    </location>
</feature>
<dbReference type="Pfam" id="PF09912">
    <property type="entry name" value="DUF2141"/>
    <property type="match status" value="1"/>
</dbReference>
<organism evidence="2 3">
    <name type="scientific">Roseateles puraquae</name>
    <dbReference type="NCBI Taxonomy" id="431059"/>
    <lineage>
        <taxon>Bacteria</taxon>
        <taxon>Pseudomonadati</taxon>
        <taxon>Pseudomonadota</taxon>
        <taxon>Betaproteobacteria</taxon>
        <taxon>Burkholderiales</taxon>
        <taxon>Sphaerotilaceae</taxon>
        <taxon>Roseateles</taxon>
    </lineage>
</organism>
<dbReference type="EMBL" id="NISI01000001">
    <property type="protein sequence ID" value="OWR05400.1"/>
    <property type="molecule type" value="Genomic_DNA"/>
</dbReference>
<keyword evidence="1" id="KW-0732">Signal</keyword>
<protein>
    <recommendedName>
        <fullName evidence="4">DUF2141 domain-containing protein</fullName>
    </recommendedName>
</protein>
<dbReference type="OrthoDB" id="9788332at2"/>
<evidence type="ECO:0008006" key="4">
    <source>
        <dbReference type="Google" id="ProtNLM"/>
    </source>
</evidence>
<feature type="signal peptide" evidence="1">
    <location>
        <begin position="1"/>
        <end position="20"/>
    </location>
</feature>
<dbReference type="Proteomes" id="UP000197446">
    <property type="component" value="Unassembled WGS sequence"/>
</dbReference>
<accession>A0A254NCD6</accession>
<dbReference type="AlphaFoldDB" id="A0A254NCD6"/>
<name>A0A254NCD6_9BURK</name>
<sequence length="142" mass="15088">MKLLSAALTAALVWPSFAQAADLQLEVQGLDTSRLQGGSLMVAVFTEPSGWLRQPKIGQRFSLEGAVDGKLTVTLRNLPDGPVAVTVFQDANGNGRLDMNAMGMPVEPYGFSNDAAGQFGPPKFEQAVFTPVAGQAVRLRLN</sequence>
<keyword evidence="3" id="KW-1185">Reference proteome</keyword>
<comment type="caution">
    <text evidence="2">The sequence shown here is derived from an EMBL/GenBank/DDBJ whole genome shotgun (WGS) entry which is preliminary data.</text>
</comment>
<proteinExistence type="predicted"/>
<evidence type="ECO:0000313" key="2">
    <source>
        <dbReference type="EMBL" id="OWR05400.1"/>
    </source>
</evidence>